<reference evidence="2" key="1">
    <citation type="submission" date="2021-01" db="EMBL/GenBank/DDBJ databases">
        <title>Whole genome shotgun sequence of Planobispora takensis NBRC 109077.</title>
        <authorList>
            <person name="Komaki H."/>
            <person name="Tamura T."/>
        </authorList>
    </citation>
    <scope>NUCLEOTIDE SEQUENCE</scope>
    <source>
        <strain evidence="2">NBRC 109077</strain>
    </source>
</reference>
<feature type="region of interest" description="Disordered" evidence="1">
    <location>
        <begin position="92"/>
        <end position="149"/>
    </location>
</feature>
<comment type="caution">
    <text evidence="2">The sequence shown here is derived from an EMBL/GenBank/DDBJ whole genome shotgun (WGS) entry which is preliminary data.</text>
</comment>
<dbReference type="AlphaFoldDB" id="A0A8J3SS71"/>
<sequence length="192" mass="20507">MPIPTSFRLWRVPSHAFPTRLIVPSAILQDRYGWRWRWRAPRRERALYRLGELTPAEAAQARPIATGTEVPALLPTAVTAAADAEFPTAQAVPLPVIPPDGEVHAPDEGPGVPDDAPDPGPGGLTENPAAPEAAPAVPGDALDEDPLHQEAVRRYSALVTSGEVPSLRTVKADLGVRRDAVPVERRSPVAGQ</sequence>
<feature type="compositionally biased region" description="Low complexity" evidence="1">
    <location>
        <begin position="128"/>
        <end position="140"/>
    </location>
</feature>
<evidence type="ECO:0000256" key="1">
    <source>
        <dbReference type="SAM" id="MobiDB-lite"/>
    </source>
</evidence>
<gene>
    <name evidence="2" type="ORF">Pta02_15900</name>
</gene>
<dbReference type="Proteomes" id="UP000634476">
    <property type="component" value="Unassembled WGS sequence"/>
</dbReference>
<evidence type="ECO:0000313" key="2">
    <source>
        <dbReference type="EMBL" id="GIH99581.1"/>
    </source>
</evidence>
<organism evidence="2 3">
    <name type="scientific">Planobispora takensis</name>
    <dbReference type="NCBI Taxonomy" id="1367882"/>
    <lineage>
        <taxon>Bacteria</taxon>
        <taxon>Bacillati</taxon>
        <taxon>Actinomycetota</taxon>
        <taxon>Actinomycetes</taxon>
        <taxon>Streptosporangiales</taxon>
        <taxon>Streptosporangiaceae</taxon>
        <taxon>Planobispora</taxon>
    </lineage>
</organism>
<accession>A0A8J3SS71</accession>
<proteinExistence type="predicted"/>
<evidence type="ECO:0000313" key="3">
    <source>
        <dbReference type="Proteomes" id="UP000634476"/>
    </source>
</evidence>
<protein>
    <submittedName>
        <fullName evidence="2">Uncharacterized protein</fullName>
    </submittedName>
</protein>
<keyword evidence="3" id="KW-1185">Reference proteome</keyword>
<dbReference type="EMBL" id="BOOK01000010">
    <property type="protein sequence ID" value="GIH99581.1"/>
    <property type="molecule type" value="Genomic_DNA"/>
</dbReference>
<name>A0A8J3SS71_9ACTN</name>